<reference evidence="2 3" key="1">
    <citation type="submission" date="2018-01" db="EMBL/GenBank/DDBJ databases">
        <title>Novel co-symbiosis in the lucinid bivalve Phacoides pectinatus.</title>
        <authorList>
            <person name="Lim S.J."/>
            <person name="Davis B.G."/>
            <person name="Gill D.E."/>
            <person name="Engel A.S."/>
            <person name="Anderson L.C."/>
            <person name="Campbell B.J."/>
        </authorList>
    </citation>
    <scope>NUCLEOTIDE SEQUENCE [LARGE SCALE GENOMIC DNA]</scope>
    <source>
        <strain evidence="2">N3_P5</strain>
    </source>
</reference>
<dbReference type="InterPro" id="IPR036390">
    <property type="entry name" value="WH_DNA-bd_sf"/>
</dbReference>
<dbReference type="GO" id="GO:0008270">
    <property type="term" value="F:zinc ion binding"/>
    <property type="evidence" value="ECO:0007669"/>
    <property type="project" value="TreeGrafter"/>
</dbReference>
<protein>
    <recommendedName>
        <fullName evidence="4">Ferric uptake regulation protein</fullName>
    </recommendedName>
</protein>
<dbReference type="PANTHER" id="PTHR33202">
    <property type="entry name" value="ZINC UPTAKE REGULATION PROTEIN"/>
    <property type="match status" value="1"/>
</dbReference>
<proteinExistence type="predicted"/>
<dbReference type="InterPro" id="IPR036388">
    <property type="entry name" value="WH-like_DNA-bd_sf"/>
</dbReference>
<name>A0A6N4E5R5_9GAMM</name>
<dbReference type="AlphaFoldDB" id="A0A6N4E5R5"/>
<dbReference type="Pfam" id="PF01475">
    <property type="entry name" value="FUR"/>
    <property type="match status" value="1"/>
</dbReference>
<dbReference type="InterPro" id="IPR002481">
    <property type="entry name" value="FUR"/>
</dbReference>
<sequence length="171" mass="19554">MSQIPHTSDERPRETVRLLRRHGIAPTAQRIKVAGAMLARPQHLTADQVLELVNRSGRRVSKATIYNTLGLFSRKGLIRELVVDGTRAFYDSTTHPHHHFYNPQTQELTDIPAEQLEMLLPRELPDGTEQECRYLVKDFGTSQSPKSTRQRDSRYCPDRPALITTPSRTLQ</sequence>
<evidence type="ECO:0000256" key="1">
    <source>
        <dbReference type="SAM" id="MobiDB-lite"/>
    </source>
</evidence>
<feature type="region of interest" description="Disordered" evidence="1">
    <location>
        <begin position="138"/>
        <end position="171"/>
    </location>
</feature>
<accession>A0A6N4E5R5</accession>
<dbReference type="GO" id="GO:0045892">
    <property type="term" value="P:negative regulation of DNA-templated transcription"/>
    <property type="evidence" value="ECO:0007669"/>
    <property type="project" value="TreeGrafter"/>
</dbReference>
<evidence type="ECO:0000313" key="3">
    <source>
        <dbReference type="Proteomes" id="UP000250928"/>
    </source>
</evidence>
<dbReference type="CDD" id="cd07153">
    <property type="entry name" value="Fur_like"/>
    <property type="match status" value="1"/>
</dbReference>
<feature type="non-terminal residue" evidence="2">
    <location>
        <position position="171"/>
    </location>
</feature>
<evidence type="ECO:0000313" key="2">
    <source>
        <dbReference type="EMBL" id="PUE04795.1"/>
    </source>
</evidence>
<dbReference type="GO" id="GO:0003700">
    <property type="term" value="F:DNA-binding transcription factor activity"/>
    <property type="evidence" value="ECO:0007669"/>
    <property type="project" value="InterPro"/>
</dbReference>
<dbReference type="Proteomes" id="UP000250928">
    <property type="component" value="Unassembled WGS sequence"/>
</dbReference>
<dbReference type="GO" id="GO:1900376">
    <property type="term" value="P:regulation of secondary metabolite biosynthetic process"/>
    <property type="evidence" value="ECO:0007669"/>
    <property type="project" value="TreeGrafter"/>
</dbReference>
<dbReference type="GO" id="GO:0000976">
    <property type="term" value="F:transcription cis-regulatory region binding"/>
    <property type="evidence" value="ECO:0007669"/>
    <property type="project" value="TreeGrafter"/>
</dbReference>
<dbReference type="Gene3D" id="1.10.10.10">
    <property type="entry name" value="Winged helix-like DNA-binding domain superfamily/Winged helix DNA-binding domain"/>
    <property type="match status" value="1"/>
</dbReference>
<organism evidence="2 3">
    <name type="scientific">Candidatus Sedimenticola endophacoides</name>
    <dbReference type="NCBI Taxonomy" id="2548426"/>
    <lineage>
        <taxon>Bacteria</taxon>
        <taxon>Pseudomonadati</taxon>
        <taxon>Pseudomonadota</taxon>
        <taxon>Gammaproteobacteria</taxon>
        <taxon>Chromatiales</taxon>
        <taxon>Sedimenticolaceae</taxon>
        <taxon>Sedimenticola</taxon>
    </lineage>
</organism>
<dbReference type="PANTHER" id="PTHR33202:SF7">
    <property type="entry name" value="FERRIC UPTAKE REGULATION PROTEIN"/>
    <property type="match status" value="1"/>
</dbReference>
<dbReference type="EMBL" id="PQCO01000110">
    <property type="protein sequence ID" value="PUE04795.1"/>
    <property type="molecule type" value="Genomic_DNA"/>
</dbReference>
<dbReference type="SUPFAM" id="SSF46785">
    <property type="entry name" value="Winged helix' DNA-binding domain"/>
    <property type="match status" value="1"/>
</dbReference>
<evidence type="ECO:0008006" key="4">
    <source>
        <dbReference type="Google" id="ProtNLM"/>
    </source>
</evidence>
<comment type="caution">
    <text evidence="2">The sequence shown here is derived from an EMBL/GenBank/DDBJ whole genome shotgun (WGS) entry which is preliminary data.</text>
</comment>
<gene>
    <name evidence="2" type="ORF">C3L24_02525</name>
</gene>